<comment type="caution">
    <text evidence="3">The sequence shown here is derived from an EMBL/GenBank/DDBJ whole genome shotgun (WGS) entry which is preliminary data.</text>
</comment>
<evidence type="ECO:0000313" key="3">
    <source>
        <dbReference type="EMBL" id="KAG2394660.1"/>
    </source>
</evidence>
<accession>A0A8T0K4M2</accession>
<protein>
    <submittedName>
        <fullName evidence="3">Uncharacterized protein</fullName>
    </submittedName>
</protein>
<feature type="coiled-coil region" evidence="1">
    <location>
        <begin position="336"/>
        <end position="384"/>
    </location>
</feature>
<dbReference type="PANTHER" id="PTHR31071">
    <property type="entry name" value="GB|AAF24581.1"/>
    <property type="match status" value="1"/>
</dbReference>
<sequence length="712" mass="79691">MKISGETTRAPRPFPSTIAVPSPDSDLQPHRRPSRRNPRTPARLKRLAGTSAGKRSRPETPLSKWKIHGGVSGGGDPLEELDREKELPPPAAVSVRKLAAALWRLQLPETAAGDGGRRRGLRKIGEDRLGVVENSLLSLFRADISFLQHGTGHVDHQFISHQKGMMHGSAIKNPSQSPRTISGTTGGHFCELKPPFQFSSTAMEGATKWDPVSLKTSDEVQNIYSHMKLLDQKVSTASAVSALEAELEQARAQIQELETERHSSKKKLEHFLKKVGEDRASWRSKEHEKIRAYVDDIKSELSRERKTRQRIEIVNSRLVNELADTKLLAKRYIQDYEKERKARELIEEICDELAKEIGEDKAEIEALKRESMKLREEVEEERKMLQMAEVWREERVHMKLIDAKVALDEKYSQMNKLIADLETFVKSMNVNPNAKDMKEARSLQQAAAAVDIQDIKEFSYEPANPDDIFSIFEDLNFVEPNEKDIESCVAYSPVSHASKIHTISPEGNLISKDNFQRCSNLFIDDNGDIEEDESGWETVSHVEDQGSSCSPEGSTLSVTKNLRESNASGRSVLEWEDNAGVETPITEISEVSSVPAKQSKKVSSIARLWRSGPNSGDNYKIISVEGMNGRLSNGRVSNGGVMSPDWGLDKGGLSPQELLIQFSSPESANLQNRGMKGCIPRTVQKSSLKARLLEARMESQKVQLRHVLKQKI</sequence>
<dbReference type="EMBL" id="JABFOF010000006">
    <property type="protein sequence ID" value="KAG2394660.1"/>
    <property type="molecule type" value="Genomic_DNA"/>
</dbReference>
<feature type="region of interest" description="Disordered" evidence="2">
    <location>
        <begin position="1"/>
        <end position="82"/>
    </location>
</feature>
<reference evidence="3 4" key="1">
    <citation type="submission" date="2020-05" db="EMBL/GenBank/DDBJ databases">
        <title>Vigna angularis (adzuki bean) Var. LongXiaoDou No. 4 denovo assembly.</title>
        <authorList>
            <person name="Xiang H."/>
        </authorList>
    </citation>
    <scope>NUCLEOTIDE SEQUENCE [LARGE SCALE GENOMIC DNA]</scope>
    <source>
        <tissue evidence="3">Leaf</tissue>
    </source>
</reference>
<evidence type="ECO:0000313" key="4">
    <source>
        <dbReference type="Proteomes" id="UP000743370"/>
    </source>
</evidence>
<dbReference type="Proteomes" id="UP000743370">
    <property type="component" value="Unassembled WGS sequence"/>
</dbReference>
<gene>
    <name evidence="3" type="ORF">HKW66_Vig0079650</name>
</gene>
<keyword evidence="1" id="KW-0175">Coiled coil</keyword>
<organism evidence="3 4">
    <name type="scientific">Phaseolus angularis</name>
    <name type="common">Azuki bean</name>
    <name type="synonym">Vigna angularis</name>
    <dbReference type="NCBI Taxonomy" id="3914"/>
    <lineage>
        <taxon>Eukaryota</taxon>
        <taxon>Viridiplantae</taxon>
        <taxon>Streptophyta</taxon>
        <taxon>Embryophyta</taxon>
        <taxon>Tracheophyta</taxon>
        <taxon>Spermatophyta</taxon>
        <taxon>Magnoliopsida</taxon>
        <taxon>eudicotyledons</taxon>
        <taxon>Gunneridae</taxon>
        <taxon>Pentapetalae</taxon>
        <taxon>rosids</taxon>
        <taxon>fabids</taxon>
        <taxon>Fabales</taxon>
        <taxon>Fabaceae</taxon>
        <taxon>Papilionoideae</taxon>
        <taxon>50 kb inversion clade</taxon>
        <taxon>NPAAA clade</taxon>
        <taxon>indigoferoid/millettioid clade</taxon>
        <taxon>Phaseoleae</taxon>
        <taxon>Vigna</taxon>
    </lineage>
</organism>
<dbReference type="PANTHER" id="PTHR31071:SF2">
    <property type="entry name" value="ACTIN CYTOSKELETON-REGULATORY COMPLEX PAN-LIKE PROTEIN"/>
    <property type="match status" value="1"/>
</dbReference>
<feature type="coiled-coil region" evidence="1">
    <location>
        <begin position="233"/>
        <end position="274"/>
    </location>
</feature>
<proteinExistence type="predicted"/>
<name>A0A8T0K4M2_PHAAN</name>
<dbReference type="InterPro" id="IPR043424">
    <property type="entry name" value="BLT-like"/>
</dbReference>
<evidence type="ECO:0000256" key="2">
    <source>
        <dbReference type="SAM" id="MobiDB-lite"/>
    </source>
</evidence>
<evidence type="ECO:0000256" key="1">
    <source>
        <dbReference type="SAM" id="Coils"/>
    </source>
</evidence>
<feature type="compositionally biased region" description="Basic residues" evidence="2">
    <location>
        <begin position="30"/>
        <end position="46"/>
    </location>
</feature>
<dbReference type="AlphaFoldDB" id="A0A8T0K4M2"/>